<sequence length="160" mass="19139">MFVFRKTTNIWDKKELRLLATSFFFAQALPKKFGEEHRGNLPIFTVDAVFYFGSFYFSLYQSCIFQLFQMLRNSCFRNRQYLMYISEKTRILLYQKFKNCHSRWMSHCFGEPGKLLLSCSIFFIIHFHGVVCCSQNYEHISECASVSNYFYLCSIILTYL</sequence>
<protein>
    <submittedName>
        <fullName evidence="2">Uncharacterized protein</fullName>
    </submittedName>
</protein>
<keyword evidence="1" id="KW-1133">Transmembrane helix</keyword>
<keyword evidence="1" id="KW-0812">Transmembrane</keyword>
<keyword evidence="1" id="KW-0472">Membrane</keyword>
<evidence type="ECO:0000256" key="1">
    <source>
        <dbReference type="SAM" id="Phobius"/>
    </source>
</evidence>
<evidence type="ECO:0000313" key="2">
    <source>
        <dbReference type="EMBL" id="ABR45207.1"/>
    </source>
</evidence>
<gene>
    <name evidence="2" type="ordered locus">BDI_3506</name>
</gene>
<reference evidence="2 3" key="1">
    <citation type="journal article" date="2007" name="PLoS Biol.">
        <title>Evolution of symbiotic bacteria in the distal human intestine.</title>
        <authorList>
            <person name="Xu J."/>
            <person name="Mahowald M.A."/>
            <person name="Ley R.E."/>
            <person name="Lozupone C.A."/>
            <person name="Hamady M."/>
            <person name="Martens E.C."/>
            <person name="Henrissat B."/>
            <person name="Coutinho P.M."/>
            <person name="Minx P."/>
            <person name="Latreille P."/>
            <person name="Cordum H."/>
            <person name="Van Brunt A."/>
            <person name="Kim K."/>
            <person name="Fulton R.S."/>
            <person name="Fulton L.A."/>
            <person name="Clifton S.W."/>
            <person name="Wilson R.K."/>
            <person name="Knight R.D."/>
            <person name="Gordon J.I."/>
        </authorList>
    </citation>
    <scope>NUCLEOTIDE SEQUENCE [LARGE SCALE GENOMIC DNA]</scope>
    <source>
        <strain evidence="3">ATCC 8503 / DSM 20701 / CIP 104284 / JCM 5825 / NCTC 11152</strain>
    </source>
</reference>
<dbReference type="KEGG" id="pdi:BDI_3506"/>
<keyword evidence="3" id="KW-1185">Reference proteome</keyword>
<feature type="transmembrane region" description="Helical" evidence="1">
    <location>
        <begin position="50"/>
        <end position="71"/>
    </location>
</feature>
<accession>A6LHP3</accession>
<organism evidence="2 3">
    <name type="scientific">Parabacteroides distasonis (strain ATCC 8503 / DSM 20701 / CIP 104284 / JCM 5825 / NCTC 11152)</name>
    <dbReference type="NCBI Taxonomy" id="435591"/>
    <lineage>
        <taxon>Bacteria</taxon>
        <taxon>Pseudomonadati</taxon>
        <taxon>Bacteroidota</taxon>
        <taxon>Bacteroidia</taxon>
        <taxon>Bacteroidales</taxon>
        <taxon>Tannerellaceae</taxon>
        <taxon>Parabacteroides</taxon>
    </lineage>
</organism>
<dbReference type="Proteomes" id="UP000000566">
    <property type="component" value="Chromosome"/>
</dbReference>
<dbReference type="HOGENOM" id="CLU_1650490_0_0_10"/>
<dbReference type="PaxDb" id="435591-BDI_3506"/>
<dbReference type="AlphaFoldDB" id="A6LHP3"/>
<evidence type="ECO:0000313" key="3">
    <source>
        <dbReference type="Proteomes" id="UP000000566"/>
    </source>
</evidence>
<dbReference type="STRING" id="435591.BDI_3506"/>
<proteinExistence type="predicted"/>
<dbReference type="EMBL" id="CP000140">
    <property type="protein sequence ID" value="ABR45207.1"/>
    <property type="molecule type" value="Genomic_DNA"/>
</dbReference>
<name>A6LHP3_PARD8</name>